<proteinExistence type="predicted"/>
<gene>
    <name evidence="2" type="ORF">RRG08_009912</name>
</gene>
<reference evidence="2" key="1">
    <citation type="journal article" date="2023" name="G3 (Bethesda)">
        <title>A reference genome for the long-term kleptoplast-retaining sea slug Elysia crispata morphotype clarki.</title>
        <authorList>
            <person name="Eastman K.E."/>
            <person name="Pendleton A.L."/>
            <person name="Shaikh M.A."/>
            <person name="Suttiyut T."/>
            <person name="Ogas R."/>
            <person name="Tomko P."/>
            <person name="Gavelis G."/>
            <person name="Widhalm J.R."/>
            <person name="Wisecaver J.H."/>
        </authorList>
    </citation>
    <scope>NUCLEOTIDE SEQUENCE</scope>
    <source>
        <strain evidence="2">ECLA1</strain>
    </source>
</reference>
<sequence>MASNRERATSPHDPAAQFPRWLPCRARRESRHPTDSISDGNSQMVGQRKRKRIRGRWDDCDEDIETLRQKEERQGGKQKRRGALRAGCRHVPGRQPVSRRTFRCQVWRNWLDVAAKIRINLASGWFPRLAGLGRGKVLRKDRWSYAGDLVRIFTAGQLPGPGLELLGEFAVMTSPVQFSENLGS</sequence>
<evidence type="ECO:0000313" key="3">
    <source>
        <dbReference type="Proteomes" id="UP001283361"/>
    </source>
</evidence>
<evidence type="ECO:0000256" key="1">
    <source>
        <dbReference type="SAM" id="MobiDB-lite"/>
    </source>
</evidence>
<dbReference type="EMBL" id="JAWDGP010001363">
    <property type="protein sequence ID" value="KAK3792553.1"/>
    <property type="molecule type" value="Genomic_DNA"/>
</dbReference>
<feature type="compositionally biased region" description="Basic and acidic residues" evidence="1">
    <location>
        <begin position="1"/>
        <end position="10"/>
    </location>
</feature>
<accession>A0AAE1E4H6</accession>
<dbReference type="AlphaFoldDB" id="A0AAE1E4H6"/>
<dbReference type="Proteomes" id="UP001283361">
    <property type="component" value="Unassembled WGS sequence"/>
</dbReference>
<organism evidence="2 3">
    <name type="scientific">Elysia crispata</name>
    <name type="common">lettuce slug</name>
    <dbReference type="NCBI Taxonomy" id="231223"/>
    <lineage>
        <taxon>Eukaryota</taxon>
        <taxon>Metazoa</taxon>
        <taxon>Spiralia</taxon>
        <taxon>Lophotrochozoa</taxon>
        <taxon>Mollusca</taxon>
        <taxon>Gastropoda</taxon>
        <taxon>Heterobranchia</taxon>
        <taxon>Euthyneura</taxon>
        <taxon>Panpulmonata</taxon>
        <taxon>Sacoglossa</taxon>
        <taxon>Placobranchoidea</taxon>
        <taxon>Plakobranchidae</taxon>
        <taxon>Elysia</taxon>
    </lineage>
</organism>
<name>A0AAE1E4H6_9GAST</name>
<feature type="compositionally biased region" description="Polar residues" evidence="1">
    <location>
        <begin position="35"/>
        <end position="45"/>
    </location>
</feature>
<comment type="caution">
    <text evidence="2">The sequence shown here is derived from an EMBL/GenBank/DDBJ whole genome shotgun (WGS) entry which is preliminary data.</text>
</comment>
<feature type="region of interest" description="Disordered" evidence="1">
    <location>
        <begin position="1"/>
        <end position="52"/>
    </location>
</feature>
<keyword evidence="3" id="KW-1185">Reference proteome</keyword>
<protein>
    <submittedName>
        <fullName evidence="2">Uncharacterized protein</fullName>
    </submittedName>
</protein>
<evidence type="ECO:0000313" key="2">
    <source>
        <dbReference type="EMBL" id="KAK3792553.1"/>
    </source>
</evidence>